<protein>
    <submittedName>
        <fullName evidence="2">Integrin alpha-2-like</fullName>
    </submittedName>
</protein>
<dbReference type="GO" id="GO:0007229">
    <property type="term" value="P:integrin-mediated signaling pathway"/>
    <property type="evidence" value="ECO:0007669"/>
    <property type="project" value="TreeGrafter"/>
</dbReference>
<keyword evidence="3" id="KW-1185">Reference proteome</keyword>
<dbReference type="PANTHER" id="PTHR23220:SF23">
    <property type="entry name" value="INTEGRIN ALPHA-2"/>
    <property type="match status" value="1"/>
</dbReference>
<dbReference type="GO" id="GO:0098609">
    <property type="term" value="P:cell-cell adhesion"/>
    <property type="evidence" value="ECO:0007669"/>
    <property type="project" value="TreeGrafter"/>
</dbReference>
<evidence type="ECO:0000313" key="3">
    <source>
        <dbReference type="Proteomes" id="UP000472262"/>
    </source>
</evidence>
<reference evidence="2" key="1">
    <citation type="submission" date="2025-08" db="UniProtKB">
        <authorList>
            <consortium name="Ensembl"/>
        </authorList>
    </citation>
    <scope>IDENTIFICATION</scope>
</reference>
<dbReference type="PROSITE" id="PS51470">
    <property type="entry name" value="FG_GAP"/>
    <property type="match status" value="1"/>
</dbReference>
<feature type="repeat" description="FG-GAP" evidence="1">
    <location>
        <begin position="41"/>
        <end position="99"/>
    </location>
</feature>
<dbReference type="InterPro" id="IPR013519">
    <property type="entry name" value="Int_alpha_beta-p"/>
</dbReference>
<dbReference type="GO" id="GO:0007160">
    <property type="term" value="P:cell-matrix adhesion"/>
    <property type="evidence" value="ECO:0007669"/>
    <property type="project" value="TreeGrafter"/>
</dbReference>
<dbReference type="AlphaFoldDB" id="A0A672NP86"/>
<sequence>MNCTIVLSDNILHVELSCFPLPMTFLYCFCIAHTQGFNVGTAGAKIFSGLAVEEFGYNVQQISNDQGKWLLVGSPWSGYPQNRKGNLYKCDISASRRATCQKLNLAGKFLFILNNYALAKTDGMFVFQTCGPLWAQRCGSQYFYPGICAEVSPQFTLQSSFSPAIQSTSYFVWSEMYKILYRVS</sequence>
<gene>
    <name evidence="2" type="primary">LOC107562551</name>
</gene>
<dbReference type="Ensembl" id="ENSSGRT00000056704.1">
    <property type="protein sequence ID" value="ENSSGRP00000053068.1"/>
    <property type="gene ID" value="ENSSGRG00000028023.1"/>
</dbReference>
<dbReference type="GO" id="GO:0033627">
    <property type="term" value="P:cell adhesion mediated by integrin"/>
    <property type="evidence" value="ECO:0007669"/>
    <property type="project" value="TreeGrafter"/>
</dbReference>
<accession>A0A672NP86</accession>
<organism evidence="2 3">
    <name type="scientific">Sinocyclocheilus grahami</name>
    <name type="common">Dianchi golden-line fish</name>
    <name type="synonym">Barbus grahami</name>
    <dbReference type="NCBI Taxonomy" id="75366"/>
    <lineage>
        <taxon>Eukaryota</taxon>
        <taxon>Metazoa</taxon>
        <taxon>Chordata</taxon>
        <taxon>Craniata</taxon>
        <taxon>Vertebrata</taxon>
        <taxon>Euteleostomi</taxon>
        <taxon>Actinopterygii</taxon>
        <taxon>Neopterygii</taxon>
        <taxon>Teleostei</taxon>
        <taxon>Ostariophysi</taxon>
        <taxon>Cypriniformes</taxon>
        <taxon>Cyprinidae</taxon>
        <taxon>Cyprininae</taxon>
        <taxon>Sinocyclocheilus</taxon>
    </lineage>
</organism>
<dbReference type="InterPro" id="IPR028994">
    <property type="entry name" value="Integrin_alpha_N"/>
</dbReference>
<dbReference type="SUPFAM" id="SSF69318">
    <property type="entry name" value="Integrin alpha N-terminal domain"/>
    <property type="match status" value="1"/>
</dbReference>
<evidence type="ECO:0000313" key="2">
    <source>
        <dbReference type="Ensembl" id="ENSSGRP00000053068.1"/>
    </source>
</evidence>
<evidence type="ECO:0000256" key="1">
    <source>
        <dbReference type="PROSITE-ProRule" id="PRU00803"/>
    </source>
</evidence>
<dbReference type="PANTHER" id="PTHR23220">
    <property type="entry name" value="INTEGRIN ALPHA"/>
    <property type="match status" value="1"/>
</dbReference>
<dbReference type="GO" id="GO:0005178">
    <property type="term" value="F:integrin binding"/>
    <property type="evidence" value="ECO:0007669"/>
    <property type="project" value="TreeGrafter"/>
</dbReference>
<proteinExistence type="predicted"/>
<name>A0A672NP86_SINGR</name>
<dbReference type="Gene3D" id="2.130.10.130">
    <property type="entry name" value="Integrin alpha, N-terminal"/>
    <property type="match status" value="1"/>
</dbReference>
<dbReference type="Proteomes" id="UP000472262">
    <property type="component" value="Unassembled WGS sequence"/>
</dbReference>
<dbReference type="GO" id="GO:0009897">
    <property type="term" value="C:external side of plasma membrane"/>
    <property type="evidence" value="ECO:0007669"/>
    <property type="project" value="TreeGrafter"/>
</dbReference>
<dbReference type="GO" id="GO:0008305">
    <property type="term" value="C:integrin complex"/>
    <property type="evidence" value="ECO:0007669"/>
    <property type="project" value="TreeGrafter"/>
</dbReference>
<reference evidence="2" key="2">
    <citation type="submission" date="2025-09" db="UniProtKB">
        <authorList>
            <consortium name="Ensembl"/>
        </authorList>
    </citation>
    <scope>IDENTIFICATION</scope>
</reference>